<feature type="transmembrane region" description="Helical" evidence="1">
    <location>
        <begin position="26"/>
        <end position="45"/>
    </location>
</feature>
<accession>I1CUJ2</accession>
<keyword evidence="1" id="KW-0812">Transmembrane</keyword>
<name>I1CUJ2_RHIO9</name>
<keyword evidence="1" id="KW-1133">Transmembrane helix</keyword>
<keyword evidence="3" id="KW-1185">Reference proteome</keyword>
<gene>
    <name evidence="2" type="ORF">RO3G_16833</name>
</gene>
<protein>
    <submittedName>
        <fullName evidence="2">Uncharacterized protein</fullName>
    </submittedName>
</protein>
<dbReference type="VEuPathDB" id="FungiDB:RO3G_16833"/>
<keyword evidence="1" id="KW-0472">Membrane</keyword>
<dbReference type="EMBL" id="CH476754">
    <property type="protein sequence ID" value="EIE92122.1"/>
    <property type="molecule type" value="Genomic_DNA"/>
</dbReference>
<sequence>MTMSPTTENLSAASATLASNIKQSNFGMNGYNACSEYFIMLLILVNLTTKDSSPNDLKRYLQMERICFAVMFIQMALILVSSSLDPEKNVFRYEDAVQEKPKICG</sequence>
<dbReference type="InParanoid" id="I1CUJ2"/>
<proteinExistence type="predicted"/>
<feature type="transmembrane region" description="Helical" evidence="1">
    <location>
        <begin position="66"/>
        <end position="84"/>
    </location>
</feature>
<dbReference type="AlphaFoldDB" id="I1CUJ2"/>
<evidence type="ECO:0000313" key="3">
    <source>
        <dbReference type="Proteomes" id="UP000009138"/>
    </source>
</evidence>
<organism evidence="2 3">
    <name type="scientific">Rhizopus delemar (strain RA 99-880 / ATCC MYA-4621 / FGSC 9543 / NRRL 43880)</name>
    <name type="common">Mucormycosis agent</name>
    <name type="synonym">Rhizopus arrhizus var. delemar</name>
    <dbReference type="NCBI Taxonomy" id="246409"/>
    <lineage>
        <taxon>Eukaryota</taxon>
        <taxon>Fungi</taxon>
        <taxon>Fungi incertae sedis</taxon>
        <taxon>Mucoromycota</taxon>
        <taxon>Mucoromycotina</taxon>
        <taxon>Mucoromycetes</taxon>
        <taxon>Mucorales</taxon>
        <taxon>Mucorineae</taxon>
        <taxon>Rhizopodaceae</taxon>
        <taxon>Rhizopus</taxon>
    </lineage>
</organism>
<reference evidence="2 3" key="1">
    <citation type="journal article" date="2009" name="PLoS Genet.">
        <title>Genomic analysis of the basal lineage fungus Rhizopus oryzae reveals a whole-genome duplication.</title>
        <authorList>
            <person name="Ma L.-J."/>
            <person name="Ibrahim A.S."/>
            <person name="Skory C."/>
            <person name="Grabherr M.G."/>
            <person name="Burger G."/>
            <person name="Butler M."/>
            <person name="Elias M."/>
            <person name="Idnurm A."/>
            <person name="Lang B.F."/>
            <person name="Sone T."/>
            <person name="Abe A."/>
            <person name="Calvo S.E."/>
            <person name="Corrochano L.M."/>
            <person name="Engels R."/>
            <person name="Fu J."/>
            <person name="Hansberg W."/>
            <person name="Kim J.-M."/>
            <person name="Kodira C.D."/>
            <person name="Koehrsen M.J."/>
            <person name="Liu B."/>
            <person name="Miranda-Saavedra D."/>
            <person name="O'Leary S."/>
            <person name="Ortiz-Castellanos L."/>
            <person name="Poulter R."/>
            <person name="Rodriguez-Romero J."/>
            <person name="Ruiz-Herrera J."/>
            <person name="Shen Y.-Q."/>
            <person name="Zeng Q."/>
            <person name="Galagan J."/>
            <person name="Birren B.W."/>
            <person name="Cuomo C.A."/>
            <person name="Wickes B.L."/>
        </authorList>
    </citation>
    <scope>NUCLEOTIDE SEQUENCE [LARGE SCALE GENOMIC DNA]</scope>
    <source>
        <strain evidence="3">RA 99-880 / ATCC MYA-4621 / FGSC 9543 / NRRL 43880</strain>
    </source>
</reference>
<evidence type="ECO:0000256" key="1">
    <source>
        <dbReference type="SAM" id="Phobius"/>
    </source>
</evidence>
<dbReference type="Proteomes" id="UP000009138">
    <property type="component" value="Unassembled WGS sequence"/>
</dbReference>
<dbReference type="RefSeq" id="XP_067527518.1">
    <property type="nucleotide sequence ID" value="XM_067671417.1"/>
</dbReference>
<evidence type="ECO:0000313" key="2">
    <source>
        <dbReference type="EMBL" id="EIE92122.1"/>
    </source>
</evidence>
<dbReference type="GeneID" id="93623798"/>